<keyword evidence="1" id="KW-0812">Transmembrane</keyword>
<dbReference type="InterPro" id="IPR021451">
    <property type="entry name" value="DUF3102"/>
</dbReference>
<evidence type="ECO:0000313" key="3">
    <source>
        <dbReference type="Proteomes" id="UP000308114"/>
    </source>
</evidence>
<proteinExistence type="predicted"/>
<evidence type="ECO:0000313" key="2">
    <source>
        <dbReference type="EMBL" id="TKH44206.1"/>
    </source>
</evidence>
<keyword evidence="1" id="KW-1133">Transmembrane helix</keyword>
<feature type="transmembrane region" description="Helical" evidence="1">
    <location>
        <begin position="99"/>
        <end position="118"/>
    </location>
</feature>
<gene>
    <name evidence="2" type="ORF">C1I60_12815</name>
</gene>
<accession>A0A4U2Q0K2</accession>
<reference evidence="2 3" key="1">
    <citation type="submission" date="2018-01" db="EMBL/GenBank/DDBJ databases">
        <title>Bacillales members from the olive rhizosphere are effective biological control agents against Verticillium dahliae.</title>
        <authorList>
            <person name="Gomez-Lama C."/>
            <person name="Legarda G."/>
            <person name="Ruano-Rosa D."/>
            <person name="Pizarro-Tobias P."/>
            <person name="Valverde-Corredor A."/>
            <person name="Niqui J.L."/>
            <person name="Trivino J.C."/>
            <person name="Roca A."/>
            <person name="Mercado-Blanco J."/>
        </authorList>
    </citation>
    <scope>NUCLEOTIDE SEQUENCE [LARGE SCALE GENOMIC DNA]</scope>
    <source>
        <strain evidence="2 3">PIC167</strain>
    </source>
</reference>
<evidence type="ECO:0000256" key="1">
    <source>
        <dbReference type="SAM" id="Phobius"/>
    </source>
</evidence>
<name>A0A4U2Q0K2_9BACL</name>
<comment type="caution">
    <text evidence="2">The sequence shown here is derived from an EMBL/GenBank/DDBJ whole genome shotgun (WGS) entry which is preliminary data.</text>
</comment>
<evidence type="ECO:0008006" key="4">
    <source>
        <dbReference type="Google" id="ProtNLM"/>
    </source>
</evidence>
<sequence>MAGQSVFEIGRRLKHVKENDLVHGEWSRWCADEIRMTRQQADKFIVVFDELGIDDNPNCQIGVTRLYEIALLPPEDREREHTLKSGERKTVNEMTVREVRFEFLLLYIIVLFCLWDILS</sequence>
<dbReference type="EMBL" id="PNXQ01000012">
    <property type="protein sequence ID" value="TKH44206.1"/>
    <property type="molecule type" value="Genomic_DNA"/>
</dbReference>
<dbReference type="Proteomes" id="UP000308114">
    <property type="component" value="Unassembled WGS sequence"/>
</dbReference>
<dbReference type="AlphaFoldDB" id="A0A4U2Q0K2"/>
<protein>
    <recommendedName>
        <fullName evidence="4">DUF3102 domain-containing protein</fullName>
    </recommendedName>
</protein>
<keyword evidence="1" id="KW-0472">Membrane</keyword>
<dbReference type="Pfam" id="PF11300">
    <property type="entry name" value="DUF3102"/>
    <property type="match status" value="1"/>
</dbReference>
<organism evidence="2 3">
    <name type="scientific">Paenibacillus terrae</name>
    <dbReference type="NCBI Taxonomy" id="159743"/>
    <lineage>
        <taxon>Bacteria</taxon>
        <taxon>Bacillati</taxon>
        <taxon>Bacillota</taxon>
        <taxon>Bacilli</taxon>
        <taxon>Bacillales</taxon>
        <taxon>Paenibacillaceae</taxon>
        <taxon>Paenibacillus</taxon>
    </lineage>
</organism>